<accession>A0ABD0V4K7</accession>
<sequence length="267" mass="29705">MARGFRGMKDDFMEIINHIIGLSCCSVAHDDNNEGLFLPLPQPTVGDFSCLEVSREFSATNTEVSDAAAMEGATCSAPTCTAPVDDGAYSVISTGFSLPQAEYVVIDEGQDPGFAVVGNTHCPTFQSEENFWRGYHASLNIKLYENDSESLPSSRIVKDNQSIDQNILERNSSSRSLNYMGSNALEEEQGTSKERSFDSASDIEDYYFYSKKEGEDASIQKHILVEDHMASISLSEGLQLRKRTNKNLEEEEIRDFHEIDGFEYVIV</sequence>
<dbReference type="EMBL" id="JANQDX010000009">
    <property type="protein sequence ID" value="KAL0919848.1"/>
    <property type="molecule type" value="Genomic_DNA"/>
</dbReference>
<name>A0ABD0V4K7_DENTH</name>
<evidence type="ECO:0000313" key="1">
    <source>
        <dbReference type="EMBL" id="KAL0919848.1"/>
    </source>
</evidence>
<keyword evidence="2" id="KW-1185">Reference proteome</keyword>
<protein>
    <submittedName>
        <fullName evidence="1">Uncharacterized protein</fullName>
    </submittedName>
</protein>
<proteinExistence type="predicted"/>
<comment type="caution">
    <text evidence="1">The sequence shown here is derived from an EMBL/GenBank/DDBJ whole genome shotgun (WGS) entry which is preliminary data.</text>
</comment>
<organism evidence="1 2">
    <name type="scientific">Dendrobium thyrsiflorum</name>
    <name type="common">Pinecone-like raceme dendrobium</name>
    <name type="synonym">Orchid</name>
    <dbReference type="NCBI Taxonomy" id="117978"/>
    <lineage>
        <taxon>Eukaryota</taxon>
        <taxon>Viridiplantae</taxon>
        <taxon>Streptophyta</taxon>
        <taxon>Embryophyta</taxon>
        <taxon>Tracheophyta</taxon>
        <taxon>Spermatophyta</taxon>
        <taxon>Magnoliopsida</taxon>
        <taxon>Liliopsida</taxon>
        <taxon>Asparagales</taxon>
        <taxon>Orchidaceae</taxon>
        <taxon>Epidendroideae</taxon>
        <taxon>Malaxideae</taxon>
        <taxon>Dendrobiinae</taxon>
        <taxon>Dendrobium</taxon>
    </lineage>
</organism>
<gene>
    <name evidence="1" type="ORF">M5K25_011972</name>
</gene>
<reference evidence="1 2" key="1">
    <citation type="journal article" date="2024" name="Plant Biotechnol. J.">
        <title>Dendrobium thyrsiflorum genome and its molecular insights into genes involved in important horticultural traits.</title>
        <authorList>
            <person name="Chen B."/>
            <person name="Wang J.Y."/>
            <person name="Zheng P.J."/>
            <person name="Li K.L."/>
            <person name="Liang Y.M."/>
            <person name="Chen X.F."/>
            <person name="Zhang C."/>
            <person name="Zhao X."/>
            <person name="He X."/>
            <person name="Zhang G.Q."/>
            <person name="Liu Z.J."/>
            <person name="Xu Q."/>
        </authorList>
    </citation>
    <scope>NUCLEOTIDE SEQUENCE [LARGE SCALE GENOMIC DNA]</scope>
    <source>
        <strain evidence="1">GZMU011</strain>
    </source>
</reference>
<evidence type="ECO:0000313" key="2">
    <source>
        <dbReference type="Proteomes" id="UP001552299"/>
    </source>
</evidence>
<dbReference type="AlphaFoldDB" id="A0ABD0V4K7"/>
<dbReference type="Proteomes" id="UP001552299">
    <property type="component" value="Unassembled WGS sequence"/>
</dbReference>